<dbReference type="OrthoDB" id="92483at2759"/>
<dbReference type="AlphaFoldDB" id="A0A8T1VC33"/>
<name>A0A8T1VC33_9STRA</name>
<evidence type="ECO:0000313" key="2">
    <source>
        <dbReference type="Proteomes" id="UP000694044"/>
    </source>
</evidence>
<dbReference type="Proteomes" id="UP000694044">
    <property type="component" value="Unassembled WGS sequence"/>
</dbReference>
<protein>
    <submittedName>
        <fullName evidence="1">Uncharacterized protein</fullName>
    </submittedName>
</protein>
<proteinExistence type="predicted"/>
<sequence>MVMGSRRWSTVLWPSMRMRELQNSIFDCLTDGDRGAPWPIEAWLREWSRLVGDLSDLRVNGYRSVPATLRHPTGSSIYRDPSAAIPHQRPVTSRFQPSPSAVQFATRLQPRSLKLSISSCQRWDTEQCEIADLLLAVRWIDQQLERYCNAATYDSFHLTAAGVKATSWFSVSNTEFHSVMNTPLNGRLRAAEAHADEERAITDREVTGLSLELENIEERVRPNTDARRQ</sequence>
<gene>
    <name evidence="1" type="ORF">PHYPSEUDO_012169</name>
</gene>
<dbReference type="EMBL" id="JAGDFM010000577">
    <property type="protein sequence ID" value="KAG7377094.1"/>
    <property type="molecule type" value="Genomic_DNA"/>
</dbReference>
<comment type="caution">
    <text evidence="1">The sequence shown here is derived from an EMBL/GenBank/DDBJ whole genome shotgun (WGS) entry which is preliminary data.</text>
</comment>
<accession>A0A8T1VC33</accession>
<reference evidence="1" key="1">
    <citation type="submission" date="2021-02" db="EMBL/GenBank/DDBJ databases">
        <authorList>
            <person name="Palmer J.M."/>
        </authorList>
    </citation>
    <scope>NUCLEOTIDE SEQUENCE</scope>
    <source>
        <strain evidence="1">SCRP734</strain>
    </source>
</reference>
<organism evidence="1 2">
    <name type="scientific">Phytophthora pseudosyringae</name>
    <dbReference type="NCBI Taxonomy" id="221518"/>
    <lineage>
        <taxon>Eukaryota</taxon>
        <taxon>Sar</taxon>
        <taxon>Stramenopiles</taxon>
        <taxon>Oomycota</taxon>
        <taxon>Peronosporomycetes</taxon>
        <taxon>Peronosporales</taxon>
        <taxon>Peronosporaceae</taxon>
        <taxon>Phytophthora</taxon>
    </lineage>
</organism>
<keyword evidence="2" id="KW-1185">Reference proteome</keyword>
<evidence type="ECO:0000313" key="1">
    <source>
        <dbReference type="EMBL" id="KAG7377094.1"/>
    </source>
</evidence>